<sequence length="75" mass="8113">MTTQTWNVMNKHRIAAITEVKLKHCPAPTYKPPADVRSTMTCPKCGGRLAFTVSSQTGISTGRCNSVGCVTWSAQ</sequence>
<organism evidence="1 2">
    <name type="scientific">Curvibacter cyanobacteriorum</name>
    <dbReference type="NCBI Taxonomy" id="3026422"/>
    <lineage>
        <taxon>Bacteria</taxon>
        <taxon>Pseudomonadati</taxon>
        <taxon>Pseudomonadota</taxon>
        <taxon>Betaproteobacteria</taxon>
        <taxon>Burkholderiales</taxon>
        <taxon>Comamonadaceae</taxon>
        <taxon>Curvibacter</taxon>
    </lineage>
</organism>
<dbReference type="RefSeq" id="WP_273949169.1">
    <property type="nucleotide sequence ID" value="NZ_JAQSIP010000002.1"/>
</dbReference>
<gene>
    <name evidence="1" type="ORF">PSQ40_04705</name>
</gene>
<proteinExistence type="predicted"/>
<protein>
    <submittedName>
        <fullName evidence="1">Uncharacterized protein</fullName>
    </submittedName>
</protein>
<name>A0ABT5MV06_9BURK</name>
<accession>A0ABT5MV06</accession>
<comment type="caution">
    <text evidence="1">The sequence shown here is derived from an EMBL/GenBank/DDBJ whole genome shotgun (WGS) entry which is preliminary data.</text>
</comment>
<dbReference type="Proteomes" id="UP001528673">
    <property type="component" value="Unassembled WGS sequence"/>
</dbReference>
<evidence type="ECO:0000313" key="1">
    <source>
        <dbReference type="EMBL" id="MDD0837865.1"/>
    </source>
</evidence>
<evidence type="ECO:0000313" key="2">
    <source>
        <dbReference type="Proteomes" id="UP001528673"/>
    </source>
</evidence>
<keyword evidence="2" id="KW-1185">Reference proteome</keyword>
<dbReference type="EMBL" id="JAQSIP010000002">
    <property type="protein sequence ID" value="MDD0837865.1"/>
    <property type="molecule type" value="Genomic_DNA"/>
</dbReference>
<reference evidence="1 2" key="1">
    <citation type="submission" date="2023-02" db="EMBL/GenBank/DDBJ databases">
        <title>Bacterial whole genomic sequence of Curvibacter sp. HBC61.</title>
        <authorList>
            <person name="Le V."/>
            <person name="Ko S.-R."/>
            <person name="Ahn C.-Y."/>
            <person name="Oh H.-M."/>
        </authorList>
    </citation>
    <scope>NUCLEOTIDE SEQUENCE [LARGE SCALE GENOMIC DNA]</scope>
    <source>
        <strain evidence="1 2">HBC61</strain>
    </source>
</reference>